<keyword evidence="3" id="KW-1185">Reference proteome</keyword>
<dbReference type="PATRIC" id="fig|1329909.3.peg.1809"/>
<dbReference type="Pfam" id="PF13356">
    <property type="entry name" value="Arm-DNA-bind_3"/>
    <property type="match status" value="1"/>
</dbReference>
<dbReference type="Gene3D" id="3.30.160.390">
    <property type="entry name" value="Integrase, DNA-binding domain"/>
    <property type="match status" value="1"/>
</dbReference>
<reference evidence="2 3" key="1">
    <citation type="journal article" date="2013" name="Genome Announc.">
        <title>Draft Genome Sequence of Sphingobium quisquiliarum Strain P25T, a Novel Hexachlorocyclohexane (HCH)-Degrading Bacterium Isolated from an HCH Dumpsite.</title>
        <authorList>
            <person name="Kumar Singh A."/>
            <person name="Sangwan N."/>
            <person name="Sharma A."/>
            <person name="Gupta V."/>
            <person name="Khurana J.P."/>
            <person name="Lal R."/>
        </authorList>
    </citation>
    <scope>NUCLEOTIDE SEQUENCE [LARGE SCALE GENOMIC DNA]</scope>
    <source>
        <strain evidence="2 3">P25</strain>
    </source>
</reference>
<evidence type="ECO:0000313" key="3">
    <source>
        <dbReference type="Proteomes" id="UP000015525"/>
    </source>
</evidence>
<organism evidence="2 3">
    <name type="scientific">Sphingobium quisquiliarum P25</name>
    <dbReference type="NCBI Taxonomy" id="1329909"/>
    <lineage>
        <taxon>Bacteria</taxon>
        <taxon>Pseudomonadati</taxon>
        <taxon>Pseudomonadota</taxon>
        <taxon>Alphaproteobacteria</taxon>
        <taxon>Sphingomonadales</taxon>
        <taxon>Sphingomonadaceae</taxon>
        <taxon>Sphingobium</taxon>
    </lineage>
</organism>
<evidence type="ECO:0000313" key="2">
    <source>
        <dbReference type="EMBL" id="EQB07807.1"/>
    </source>
</evidence>
<dbReference type="EMBL" id="ATHO01000076">
    <property type="protein sequence ID" value="EQB07807.1"/>
    <property type="molecule type" value="Genomic_DNA"/>
</dbReference>
<name>T0H4E4_9SPHN</name>
<feature type="domain" description="Integrase DNA-binding" evidence="1">
    <location>
        <begin position="13"/>
        <end position="110"/>
    </location>
</feature>
<accession>T0H4E4</accession>
<dbReference type="RefSeq" id="WP_021238138.1">
    <property type="nucleotide sequence ID" value="NZ_ATHO01000076.1"/>
</dbReference>
<dbReference type="InterPro" id="IPR025166">
    <property type="entry name" value="Integrase_DNA_bind_dom"/>
</dbReference>
<proteinExistence type="predicted"/>
<dbReference type="InterPro" id="IPR038488">
    <property type="entry name" value="Integrase_DNA-bd_sf"/>
</dbReference>
<sequence length="138" mass="15166">MPRLAYLHPAQVTKIAKAKKPGRYAVGHVPGLYLRIEGNSVAWVLRTKIGKDGRRAEIGLGPYIERRDAEAMIGEVEPYEKTLAEAYEWARRRRSGIRAGVDPVEAKREAAAARAAEAKALKNAAVNIMRHVAVSPTP</sequence>
<dbReference type="AlphaFoldDB" id="T0H4E4"/>
<gene>
    <name evidence="2" type="ORF">L288_09360</name>
</gene>
<dbReference type="Proteomes" id="UP000015525">
    <property type="component" value="Unassembled WGS sequence"/>
</dbReference>
<comment type="caution">
    <text evidence="2">The sequence shown here is derived from an EMBL/GenBank/DDBJ whole genome shotgun (WGS) entry which is preliminary data.</text>
</comment>
<protein>
    <recommendedName>
        <fullName evidence="1">Integrase DNA-binding domain-containing protein</fullName>
    </recommendedName>
</protein>
<evidence type="ECO:0000259" key="1">
    <source>
        <dbReference type="Pfam" id="PF13356"/>
    </source>
</evidence>